<proteinExistence type="predicted"/>
<evidence type="ECO:0000313" key="1">
    <source>
        <dbReference type="EMBL" id="KAB2608397.1"/>
    </source>
</evidence>
<sequence>MGQTLKTLAPRTEENKIKEISPIIEEFYKTHFEAGSGTEEPTATEFYRAVCEAVEKINKQLGSTQFCVPEESKLKKAYEQHHKGMGSSLKREEFQKILQEIIVGTGFTGVGAKDTLIYMFGVPLTAFLIKQRIMPCAIPNTFFIPAITSATAFVLAKLNKV</sequence>
<reference evidence="1 2" key="3">
    <citation type="submission" date="2019-11" db="EMBL/GenBank/DDBJ databases">
        <title>A de novo genome assembly of a pear dwarfing rootstock.</title>
        <authorList>
            <person name="Wang F."/>
            <person name="Wang J."/>
            <person name="Li S."/>
            <person name="Zhang Y."/>
            <person name="Fang M."/>
            <person name="Ma L."/>
            <person name="Zhao Y."/>
            <person name="Jiang S."/>
        </authorList>
    </citation>
    <scope>NUCLEOTIDE SEQUENCE [LARGE SCALE GENOMIC DNA]</scope>
    <source>
        <strain evidence="1">S2</strain>
        <tissue evidence="1">Leaf</tissue>
    </source>
</reference>
<name>A0A5N5FZW0_9ROSA</name>
<gene>
    <name evidence="1" type="ORF">D8674_011565</name>
</gene>
<dbReference type="PANTHER" id="PTHR37216:SF1">
    <property type="entry name" value="EXPRESSED PROTEIN"/>
    <property type="match status" value="1"/>
</dbReference>
<dbReference type="Pfam" id="PF25284">
    <property type="entry name" value="DUF7874"/>
    <property type="match status" value="1"/>
</dbReference>
<keyword evidence="2" id="KW-1185">Reference proteome</keyword>
<dbReference type="AlphaFoldDB" id="A0A5N5FZW0"/>
<organism evidence="1 2">
    <name type="scientific">Pyrus ussuriensis x Pyrus communis</name>
    <dbReference type="NCBI Taxonomy" id="2448454"/>
    <lineage>
        <taxon>Eukaryota</taxon>
        <taxon>Viridiplantae</taxon>
        <taxon>Streptophyta</taxon>
        <taxon>Embryophyta</taxon>
        <taxon>Tracheophyta</taxon>
        <taxon>Spermatophyta</taxon>
        <taxon>Magnoliopsida</taxon>
        <taxon>eudicotyledons</taxon>
        <taxon>Gunneridae</taxon>
        <taxon>Pentapetalae</taxon>
        <taxon>rosids</taxon>
        <taxon>fabids</taxon>
        <taxon>Rosales</taxon>
        <taxon>Rosaceae</taxon>
        <taxon>Amygdaloideae</taxon>
        <taxon>Maleae</taxon>
        <taxon>Pyrus</taxon>
    </lineage>
</organism>
<dbReference type="PANTHER" id="PTHR37216">
    <property type="entry name" value="EXPRESSED PROTEIN"/>
    <property type="match status" value="1"/>
</dbReference>
<evidence type="ECO:0000313" key="2">
    <source>
        <dbReference type="Proteomes" id="UP000327157"/>
    </source>
</evidence>
<reference evidence="1 2" key="1">
    <citation type="submission" date="2019-09" db="EMBL/GenBank/DDBJ databases">
        <authorList>
            <person name="Ou C."/>
        </authorList>
    </citation>
    <scope>NUCLEOTIDE SEQUENCE [LARGE SCALE GENOMIC DNA]</scope>
    <source>
        <strain evidence="1">S2</strain>
        <tissue evidence="1">Leaf</tissue>
    </source>
</reference>
<protein>
    <submittedName>
        <fullName evidence="1">Uncharacterized protein</fullName>
    </submittedName>
</protein>
<dbReference type="InterPro" id="IPR057196">
    <property type="entry name" value="DUF7874"/>
</dbReference>
<accession>A0A5N5FZW0</accession>
<dbReference type="EMBL" id="SMOL01000553">
    <property type="protein sequence ID" value="KAB2608397.1"/>
    <property type="molecule type" value="Genomic_DNA"/>
</dbReference>
<reference evidence="2" key="2">
    <citation type="submission" date="2019-10" db="EMBL/GenBank/DDBJ databases">
        <title>A de novo genome assembly of a pear dwarfing rootstock.</title>
        <authorList>
            <person name="Wang F."/>
            <person name="Wang J."/>
            <person name="Li S."/>
            <person name="Zhang Y."/>
            <person name="Fang M."/>
            <person name="Ma L."/>
            <person name="Zhao Y."/>
            <person name="Jiang S."/>
        </authorList>
    </citation>
    <scope>NUCLEOTIDE SEQUENCE [LARGE SCALE GENOMIC DNA]</scope>
</reference>
<comment type="caution">
    <text evidence="1">The sequence shown here is derived from an EMBL/GenBank/DDBJ whole genome shotgun (WGS) entry which is preliminary data.</text>
</comment>
<dbReference type="OrthoDB" id="785636at2759"/>
<dbReference type="Proteomes" id="UP000327157">
    <property type="component" value="Chromosome 14"/>
</dbReference>